<feature type="transmembrane region" description="Helical" evidence="5">
    <location>
        <begin position="26"/>
        <end position="47"/>
    </location>
</feature>
<name>A0A379FD14_PROVU</name>
<dbReference type="InterPro" id="IPR023408">
    <property type="entry name" value="MscS_beta-dom_sf"/>
</dbReference>
<dbReference type="InterPro" id="IPR010920">
    <property type="entry name" value="LSM_dom_sf"/>
</dbReference>
<feature type="transmembrane region" description="Helical" evidence="5">
    <location>
        <begin position="142"/>
        <end position="162"/>
    </location>
</feature>
<organism evidence="7 8">
    <name type="scientific">Proteus vulgaris</name>
    <dbReference type="NCBI Taxonomy" id="585"/>
    <lineage>
        <taxon>Bacteria</taxon>
        <taxon>Pseudomonadati</taxon>
        <taxon>Pseudomonadota</taxon>
        <taxon>Gammaproteobacteria</taxon>
        <taxon>Enterobacterales</taxon>
        <taxon>Morganellaceae</taxon>
        <taxon>Proteus</taxon>
    </lineage>
</organism>
<proteinExistence type="predicted"/>
<gene>
    <name evidence="7" type="primary">mscM_2</name>
    <name evidence="7" type="ORF">NCTC10376_03442</name>
</gene>
<dbReference type="PANTHER" id="PTHR30414">
    <property type="entry name" value="MINICONDUCTANCE MECHANOSENSITIVE CHANNEL YBDG"/>
    <property type="match status" value="1"/>
</dbReference>
<evidence type="ECO:0000313" key="7">
    <source>
        <dbReference type="EMBL" id="SUC17496.1"/>
    </source>
</evidence>
<evidence type="ECO:0000256" key="4">
    <source>
        <dbReference type="ARBA" id="ARBA00023136"/>
    </source>
</evidence>
<sequence length="411" mass="47625">MRLKKGITQFMEKLIEIYDFITSKQIFTTVFLVIVLLVVWFFAKMIFRRIAKRLLFLFTELSDEETIEDIAKKSASIVAVTLVLYINQLLPSFSHEMNVIFETVARAFIIINIASLLNNALDIFNIRHAKKAWHRNNSIKGYIEIAKIVVWIISFILIIALFTEQSPLIIISSFGAIAAVLMFVFQHTLISFVANILISNGKVLKLYDWIELPSSNISGEVIDIALHTITIRNWDNTISRIPTKDFLTEKYTNWQPMFSSGGRRIKRSFYIDQSSISFATEELVLELKNTVPLRKSIEAMLEGKEEEIGDINVWLETKGVTNLQLFRKYMLNWIKMRGDVRPDMYLVIRTMPPTPMGLPVELYCFTRATTWVEYEETQSEIFEYINASAKYFKLDIYQQPSGNDVAKLKFK</sequence>
<dbReference type="GO" id="GO:0008381">
    <property type="term" value="F:mechanosensitive monoatomic ion channel activity"/>
    <property type="evidence" value="ECO:0007669"/>
    <property type="project" value="InterPro"/>
</dbReference>
<dbReference type="InterPro" id="IPR030192">
    <property type="entry name" value="YbdG"/>
</dbReference>
<feature type="transmembrane region" description="Helical" evidence="5">
    <location>
        <begin position="168"/>
        <end position="198"/>
    </location>
</feature>
<evidence type="ECO:0000256" key="3">
    <source>
        <dbReference type="ARBA" id="ARBA00022989"/>
    </source>
</evidence>
<dbReference type="InterPro" id="IPR006685">
    <property type="entry name" value="MscS_channel_2nd"/>
</dbReference>
<reference evidence="7 8" key="1">
    <citation type="submission" date="2018-06" db="EMBL/GenBank/DDBJ databases">
        <authorList>
            <consortium name="Pathogen Informatics"/>
            <person name="Doyle S."/>
        </authorList>
    </citation>
    <scope>NUCLEOTIDE SEQUENCE [LARGE SCALE GENOMIC DNA]</scope>
    <source>
        <strain evidence="7 8">NCTC10376</strain>
    </source>
</reference>
<feature type="domain" description="Mechanosensitive ion channel MscS" evidence="6">
    <location>
        <begin position="191"/>
        <end position="255"/>
    </location>
</feature>
<feature type="transmembrane region" description="Helical" evidence="5">
    <location>
        <begin position="99"/>
        <end position="121"/>
    </location>
</feature>
<keyword evidence="4 5" id="KW-0472">Membrane</keyword>
<evidence type="ECO:0000256" key="5">
    <source>
        <dbReference type="SAM" id="Phobius"/>
    </source>
</evidence>
<dbReference type="GO" id="GO:0005886">
    <property type="term" value="C:plasma membrane"/>
    <property type="evidence" value="ECO:0007669"/>
    <property type="project" value="TreeGrafter"/>
</dbReference>
<evidence type="ECO:0000256" key="2">
    <source>
        <dbReference type="ARBA" id="ARBA00022692"/>
    </source>
</evidence>
<dbReference type="Gene3D" id="2.30.30.60">
    <property type="match status" value="1"/>
</dbReference>
<dbReference type="EMBL" id="UGTW01000001">
    <property type="protein sequence ID" value="SUC17496.1"/>
    <property type="molecule type" value="Genomic_DNA"/>
</dbReference>
<accession>A0A379FD14</accession>
<comment type="subcellular location">
    <subcellularLocation>
        <location evidence="1">Membrane</location>
    </subcellularLocation>
</comment>
<dbReference type="Pfam" id="PF00924">
    <property type="entry name" value="MS_channel_2nd"/>
    <property type="match status" value="1"/>
</dbReference>
<evidence type="ECO:0000256" key="1">
    <source>
        <dbReference type="ARBA" id="ARBA00004370"/>
    </source>
</evidence>
<protein>
    <submittedName>
        <fullName evidence="7">Mechanosensitive ion channel membrane protein</fullName>
    </submittedName>
</protein>
<dbReference type="Proteomes" id="UP000254331">
    <property type="component" value="Unassembled WGS sequence"/>
</dbReference>
<keyword evidence="2 5" id="KW-0812">Transmembrane</keyword>
<dbReference type="GO" id="GO:0071470">
    <property type="term" value="P:cellular response to osmotic stress"/>
    <property type="evidence" value="ECO:0007669"/>
    <property type="project" value="InterPro"/>
</dbReference>
<keyword evidence="3 5" id="KW-1133">Transmembrane helix</keyword>
<dbReference type="AlphaFoldDB" id="A0A379FD14"/>
<dbReference type="PANTHER" id="PTHR30414:SF0">
    <property type="entry name" value="MINICONDUCTANCE MECHANOSENSITIVE CHANNEL YBDG"/>
    <property type="match status" value="1"/>
</dbReference>
<evidence type="ECO:0000313" key="8">
    <source>
        <dbReference type="Proteomes" id="UP000254331"/>
    </source>
</evidence>
<dbReference type="SUPFAM" id="SSF50182">
    <property type="entry name" value="Sm-like ribonucleoproteins"/>
    <property type="match status" value="1"/>
</dbReference>
<evidence type="ECO:0000259" key="6">
    <source>
        <dbReference type="Pfam" id="PF00924"/>
    </source>
</evidence>